<proteinExistence type="inferred from homology"/>
<organism evidence="14 15">
    <name type="scientific">Pipra filicauda</name>
    <name type="common">Wire-tailed manakin</name>
    <dbReference type="NCBI Taxonomy" id="649802"/>
    <lineage>
        <taxon>Eukaryota</taxon>
        <taxon>Metazoa</taxon>
        <taxon>Chordata</taxon>
        <taxon>Craniata</taxon>
        <taxon>Vertebrata</taxon>
        <taxon>Euteleostomi</taxon>
        <taxon>Archelosauria</taxon>
        <taxon>Archosauria</taxon>
        <taxon>Dinosauria</taxon>
        <taxon>Saurischia</taxon>
        <taxon>Theropoda</taxon>
        <taxon>Coelurosauria</taxon>
        <taxon>Aves</taxon>
        <taxon>Neognathae</taxon>
        <taxon>Neoaves</taxon>
        <taxon>Telluraves</taxon>
        <taxon>Australaves</taxon>
        <taxon>Passeriformes</taxon>
        <taxon>Pipridae</taxon>
        <taxon>Pipra</taxon>
    </lineage>
</organism>
<keyword evidence="4" id="KW-0158">Chromosome</keyword>
<dbReference type="GO" id="GO:0000070">
    <property type="term" value="P:mitotic sister chromatid segregation"/>
    <property type="evidence" value="ECO:0007669"/>
    <property type="project" value="TreeGrafter"/>
</dbReference>
<dbReference type="PANTHER" id="PTHR16040:SF5">
    <property type="entry name" value="BOREALIN-2-RELATED"/>
    <property type="match status" value="1"/>
</dbReference>
<dbReference type="GO" id="GO:0051233">
    <property type="term" value="C:spindle midzone"/>
    <property type="evidence" value="ECO:0007669"/>
    <property type="project" value="TreeGrafter"/>
</dbReference>
<accession>A0A7R5KZR5</accession>
<evidence type="ECO:0000256" key="2">
    <source>
        <dbReference type="ARBA" id="ARBA00004584"/>
    </source>
</evidence>
<dbReference type="GO" id="GO:0000775">
    <property type="term" value="C:chromosome, centromeric region"/>
    <property type="evidence" value="ECO:0007669"/>
    <property type="project" value="UniProtKB-SubCell"/>
</dbReference>
<keyword evidence="8" id="KW-0131">Cell cycle</keyword>
<dbReference type="GeneID" id="113994137"/>
<protein>
    <submittedName>
        <fullName evidence="15">Borealin-2-like isoform X1</fullName>
    </submittedName>
</protein>
<feature type="compositionally biased region" description="Basic and acidic residues" evidence="11">
    <location>
        <begin position="21"/>
        <end position="39"/>
    </location>
</feature>
<feature type="coiled-coil region" evidence="10">
    <location>
        <begin position="54"/>
        <end position="81"/>
    </location>
</feature>
<keyword evidence="6" id="KW-0498">Mitosis</keyword>
<reference evidence="15" key="1">
    <citation type="submission" date="2025-08" db="UniProtKB">
        <authorList>
            <consortium name="RefSeq"/>
        </authorList>
    </citation>
    <scope>IDENTIFICATION</scope>
    <source>
        <tissue evidence="15">Muscle</tissue>
    </source>
</reference>
<evidence type="ECO:0000256" key="6">
    <source>
        <dbReference type="ARBA" id="ARBA00022776"/>
    </source>
</evidence>
<dbReference type="Pfam" id="PF10512">
    <property type="entry name" value="Borealin"/>
    <property type="match status" value="1"/>
</dbReference>
<dbReference type="InterPro" id="IPR018851">
    <property type="entry name" value="Borealin_N"/>
</dbReference>
<dbReference type="InterPro" id="IPR046466">
    <property type="entry name" value="Borealin_C"/>
</dbReference>
<dbReference type="PANTHER" id="PTHR16040">
    <property type="entry name" value="AUSTRALIN, ISOFORM A-RELATED"/>
    <property type="match status" value="1"/>
</dbReference>
<evidence type="ECO:0000256" key="10">
    <source>
        <dbReference type="SAM" id="Coils"/>
    </source>
</evidence>
<evidence type="ECO:0000259" key="13">
    <source>
        <dbReference type="Pfam" id="PF10512"/>
    </source>
</evidence>
<evidence type="ECO:0000256" key="8">
    <source>
        <dbReference type="ARBA" id="ARBA00023306"/>
    </source>
</evidence>
<dbReference type="GO" id="GO:0005634">
    <property type="term" value="C:nucleus"/>
    <property type="evidence" value="ECO:0007669"/>
    <property type="project" value="UniProtKB-SubCell"/>
</dbReference>
<evidence type="ECO:0000256" key="9">
    <source>
        <dbReference type="ARBA" id="ARBA00023328"/>
    </source>
</evidence>
<gene>
    <name evidence="15" type="primary">LOC113994137</name>
</gene>
<evidence type="ECO:0000259" key="12">
    <source>
        <dbReference type="Pfam" id="PF10444"/>
    </source>
</evidence>
<evidence type="ECO:0000256" key="3">
    <source>
        <dbReference type="ARBA" id="ARBA00009914"/>
    </source>
</evidence>
<comment type="similarity">
    <text evidence="3">Belongs to the borealin family.</text>
</comment>
<comment type="subcellular location">
    <subcellularLocation>
        <location evidence="2">Chromosome</location>
        <location evidence="2">Centromere</location>
    </subcellularLocation>
    <subcellularLocation>
        <location evidence="1">Nucleus</location>
    </subcellularLocation>
</comment>
<keyword evidence="14" id="KW-1185">Reference proteome</keyword>
<dbReference type="Gene3D" id="6.10.140.560">
    <property type="match status" value="1"/>
</dbReference>
<feature type="domain" description="Borealin N-terminal" evidence="12">
    <location>
        <begin position="46"/>
        <end position="100"/>
    </location>
</feature>
<dbReference type="GO" id="GO:0051301">
    <property type="term" value="P:cell division"/>
    <property type="evidence" value="ECO:0007669"/>
    <property type="project" value="UniProtKB-KW"/>
</dbReference>
<keyword evidence="5" id="KW-0132">Cell division</keyword>
<dbReference type="InterPro" id="IPR018867">
    <property type="entry name" value="Cell_div_borealin"/>
</dbReference>
<feature type="domain" description="Borealin C-terminal" evidence="13">
    <location>
        <begin position="222"/>
        <end position="266"/>
    </location>
</feature>
<dbReference type="AlphaFoldDB" id="A0A7R5KZR5"/>
<dbReference type="InParanoid" id="A0A7R5KZR5"/>
<dbReference type="Gene3D" id="6.10.250.1900">
    <property type="match status" value="1"/>
</dbReference>
<dbReference type="Pfam" id="PF10444">
    <property type="entry name" value="Nbl1_Borealin_N"/>
    <property type="match status" value="1"/>
</dbReference>
<dbReference type="Proteomes" id="UP000504627">
    <property type="component" value="Unplaced"/>
</dbReference>
<evidence type="ECO:0000256" key="11">
    <source>
        <dbReference type="SAM" id="MobiDB-lite"/>
    </source>
</evidence>
<evidence type="ECO:0000256" key="7">
    <source>
        <dbReference type="ARBA" id="ARBA00023242"/>
    </source>
</evidence>
<feature type="region of interest" description="Disordered" evidence="11">
    <location>
        <begin position="1"/>
        <end position="39"/>
    </location>
</feature>
<keyword evidence="7" id="KW-0539">Nucleus</keyword>
<evidence type="ECO:0000256" key="1">
    <source>
        <dbReference type="ARBA" id="ARBA00004123"/>
    </source>
</evidence>
<dbReference type="GO" id="GO:0032133">
    <property type="term" value="C:chromosome passenger complex"/>
    <property type="evidence" value="ECO:0007669"/>
    <property type="project" value="TreeGrafter"/>
</dbReference>
<name>A0A7R5KZR5_9PASS</name>
<evidence type="ECO:0000256" key="4">
    <source>
        <dbReference type="ARBA" id="ARBA00022454"/>
    </source>
</evidence>
<evidence type="ECO:0000313" key="14">
    <source>
        <dbReference type="Proteomes" id="UP000504627"/>
    </source>
</evidence>
<evidence type="ECO:0000313" key="15">
    <source>
        <dbReference type="RefSeq" id="XP_039242099.1"/>
    </source>
</evidence>
<keyword evidence="9" id="KW-0137">Centromere</keyword>
<dbReference type="RefSeq" id="XP_039242099.1">
    <property type="nucleotide sequence ID" value="XM_039386165.1"/>
</dbReference>
<sequence length="293" mass="32064">MVAMPLRKPPGKRQSSDSGVEPDRGALSQERDQRLGLSQEKKDQRIALFLSDFDQQAKEHVQEMKKELDALLQTAEKAFAVELLTMPAAIRKMKRKDLLNLQGGEEVALAAAVTDCSLEDIPNPKLVRTNSKKVKVTTIVEYEDAKHSSAKKVTRKVSKTKSLVSLASGLNSKLNPLSSATNLRATPKVSNSAGLQQTVSRTLPTRGRVQGMLKRSKSVPQNKPVPFVNIPLADGQTLCTAGGDLRNIDVQLLNQDTVQHIHNLVDTGDSSCMLPLKCLDNACYVLIKLYTGQ</sequence>
<keyword evidence="10" id="KW-0175">Coiled coil</keyword>
<evidence type="ECO:0000256" key="5">
    <source>
        <dbReference type="ARBA" id="ARBA00022618"/>
    </source>
</evidence>